<keyword evidence="2" id="KW-1185">Reference proteome</keyword>
<reference evidence="1 2" key="1">
    <citation type="submission" date="2020-02" db="EMBL/GenBank/DDBJ databases">
        <authorList>
            <person name="Ma Q."/>
            <person name="Huang Y."/>
            <person name="Song X."/>
            <person name="Pei D."/>
        </authorList>
    </citation>
    <scope>NUCLEOTIDE SEQUENCE [LARGE SCALE GENOMIC DNA]</scope>
    <source>
        <strain evidence="1">Sxm20200214</strain>
        <tissue evidence="1">Leaf</tissue>
    </source>
</reference>
<gene>
    <name evidence="1" type="ORF">Bca52824_023458</name>
</gene>
<protein>
    <submittedName>
        <fullName evidence="1">Uncharacterized protein</fullName>
    </submittedName>
</protein>
<dbReference type="EMBL" id="JAAMPC010000005">
    <property type="protein sequence ID" value="KAG2311901.1"/>
    <property type="molecule type" value="Genomic_DNA"/>
</dbReference>
<name>A0A8X7VIR5_BRACI</name>
<accession>A0A8X7VIR5</accession>
<organism evidence="1 2">
    <name type="scientific">Brassica carinata</name>
    <name type="common">Ethiopian mustard</name>
    <name type="synonym">Abyssinian cabbage</name>
    <dbReference type="NCBI Taxonomy" id="52824"/>
    <lineage>
        <taxon>Eukaryota</taxon>
        <taxon>Viridiplantae</taxon>
        <taxon>Streptophyta</taxon>
        <taxon>Embryophyta</taxon>
        <taxon>Tracheophyta</taxon>
        <taxon>Spermatophyta</taxon>
        <taxon>Magnoliopsida</taxon>
        <taxon>eudicotyledons</taxon>
        <taxon>Gunneridae</taxon>
        <taxon>Pentapetalae</taxon>
        <taxon>rosids</taxon>
        <taxon>malvids</taxon>
        <taxon>Brassicales</taxon>
        <taxon>Brassicaceae</taxon>
        <taxon>Brassiceae</taxon>
        <taxon>Brassica</taxon>
    </lineage>
</organism>
<comment type="caution">
    <text evidence="1">The sequence shown here is derived from an EMBL/GenBank/DDBJ whole genome shotgun (WGS) entry which is preliminary data.</text>
</comment>
<evidence type="ECO:0000313" key="2">
    <source>
        <dbReference type="Proteomes" id="UP000886595"/>
    </source>
</evidence>
<proteinExistence type="predicted"/>
<sequence length="72" mass="8864">MKNQRRMTYRLEALSLCRLGEIRRHVLKPEFGYWLMRGYREESNKESIHYLENGQHSRKARRMKRSIVILSR</sequence>
<dbReference type="AlphaFoldDB" id="A0A8X7VIR5"/>
<dbReference type="Proteomes" id="UP000886595">
    <property type="component" value="Unassembled WGS sequence"/>
</dbReference>
<evidence type="ECO:0000313" key="1">
    <source>
        <dbReference type="EMBL" id="KAG2311901.1"/>
    </source>
</evidence>